<name>A0A4Q7KEB5_9PSEU</name>
<sequence>MTTATATVVVNSIHVDASPELLYQSCVDVGYWPLIFPTVEKVDTTATAPDEITMDMTVANDLGRNAVRSHRVYHRSTLRIDFTMSTLPPAIAAMDGHWIVEADGTGARLEITHSVVPSDPSETAALVETLYGTTENVLGQLKGWVESERELDELYTEMRASTSKVSPEMYSVCELFFSRLGLCGLDWGDIVMVCKDLRKKNTHEDWADWHRRWSALGRHYQTRAEAAFADGRIETGRLCVGRAAAAFHFAEFFFFDEPELKDPTRARVTAVFERGREYSRTPIRPLRIPFRDLELPGYLMTPDGEGPWPTVILVNGLDSAKEVELLAFAESFLARGMAAVVFDGPGQGELAGSLPMEIQYENVVDAVLSVLAGESDVDSERIGIFGVSFGGYLAPRAAACLDTIKACVSLSGGFDHDGYEDLNIMVQKDFKHVFHIDDDVEMAELSRAKLNLREVPPLRVPLLSVHPEEDKIIPFESCLRMIEWAEGDTELLRYPGARHVAPEHFADYIPFFGDWMARHLGVLPR</sequence>
<dbReference type="EMBL" id="SGWQ01000015">
    <property type="protein sequence ID" value="RZS31180.1"/>
    <property type="molecule type" value="Genomic_DNA"/>
</dbReference>
<reference evidence="3 4" key="1">
    <citation type="submission" date="2019-02" db="EMBL/GenBank/DDBJ databases">
        <title>Genomic Encyclopedia of Type Strains, Phase IV (KMG-IV): sequencing the most valuable type-strain genomes for metagenomic binning, comparative biology and taxonomic classification.</title>
        <authorList>
            <person name="Goeker M."/>
        </authorList>
    </citation>
    <scope>NUCLEOTIDE SEQUENCE [LARGE SCALE GENOMIC DNA]</scope>
    <source>
        <strain evidence="3 4">DSM 101727</strain>
    </source>
</reference>
<dbReference type="SUPFAM" id="SSF55961">
    <property type="entry name" value="Bet v1-like"/>
    <property type="match status" value="1"/>
</dbReference>
<protein>
    <submittedName>
        <fullName evidence="3">Alpha/beta hydrolase family protein DUF1100</fullName>
    </submittedName>
</protein>
<comment type="caution">
    <text evidence="3">The sequence shown here is derived from an EMBL/GenBank/DDBJ whole genome shotgun (WGS) entry which is preliminary data.</text>
</comment>
<dbReference type="RefSeq" id="WP_130348323.1">
    <property type="nucleotide sequence ID" value="NZ_SGWQ01000015.1"/>
</dbReference>
<dbReference type="Gene3D" id="3.30.530.20">
    <property type="match status" value="1"/>
</dbReference>
<dbReference type="AlphaFoldDB" id="A0A4Q7KEB5"/>
<dbReference type="Gene3D" id="3.40.50.1820">
    <property type="entry name" value="alpha/beta hydrolase"/>
    <property type="match status" value="1"/>
</dbReference>
<dbReference type="InterPro" id="IPR010520">
    <property type="entry name" value="FrsA-like"/>
</dbReference>
<dbReference type="InterPro" id="IPR050261">
    <property type="entry name" value="FrsA_esterase"/>
</dbReference>
<dbReference type="OrthoDB" id="9765647at2"/>
<keyword evidence="2 3" id="KW-0378">Hydrolase</keyword>
<comment type="similarity">
    <text evidence="1">Belongs to the AB hydrolase superfamily.</text>
</comment>
<dbReference type="InterPro" id="IPR029058">
    <property type="entry name" value="AB_hydrolase_fold"/>
</dbReference>
<dbReference type="PANTHER" id="PTHR22946">
    <property type="entry name" value="DIENELACTONE HYDROLASE DOMAIN-CONTAINING PROTEIN-RELATED"/>
    <property type="match status" value="1"/>
</dbReference>
<evidence type="ECO:0000256" key="2">
    <source>
        <dbReference type="ARBA" id="ARBA00022801"/>
    </source>
</evidence>
<evidence type="ECO:0000256" key="1">
    <source>
        <dbReference type="ARBA" id="ARBA00008645"/>
    </source>
</evidence>
<evidence type="ECO:0000313" key="4">
    <source>
        <dbReference type="Proteomes" id="UP000294257"/>
    </source>
</evidence>
<dbReference type="PANTHER" id="PTHR22946:SF12">
    <property type="entry name" value="CONIDIAL PIGMENT BIOSYNTHESIS PROTEIN AYG1 (AFU_ORTHOLOGUE AFUA_2G17550)"/>
    <property type="match status" value="1"/>
</dbReference>
<dbReference type="Gene3D" id="1.20.1440.110">
    <property type="entry name" value="acylaminoacyl peptidase"/>
    <property type="match status" value="1"/>
</dbReference>
<dbReference type="GO" id="GO:0016787">
    <property type="term" value="F:hydrolase activity"/>
    <property type="evidence" value="ECO:0007669"/>
    <property type="project" value="UniProtKB-KW"/>
</dbReference>
<dbReference type="SUPFAM" id="SSF53474">
    <property type="entry name" value="alpha/beta-Hydrolases"/>
    <property type="match status" value="1"/>
</dbReference>
<dbReference type="Proteomes" id="UP000294257">
    <property type="component" value="Unassembled WGS sequence"/>
</dbReference>
<dbReference type="Pfam" id="PF06500">
    <property type="entry name" value="FrsA-like"/>
    <property type="match status" value="1"/>
</dbReference>
<organism evidence="3 4">
    <name type="scientific">Herbihabitans rhizosphaerae</name>
    <dbReference type="NCBI Taxonomy" id="1872711"/>
    <lineage>
        <taxon>Bacteria</taxon>
        <taxon>Bacillati</taxon>
        <taxon>Actinomycetota</taxon>
        <taxon>Actinomycetes</taxon>
        <taxon>Pseudonocardiales</taxon>
        <taxon>Pseudonocardiaceae</taxon>
        <taxon>Herbihabitans</taxon>
    </lineage>
</organism>
<proteinExistence type="inferred from homology"/>
<accession>A0A4Q7KEB5</accession>
<evidence type="ECO:0000313" key="3">
    <source>
        <dbReference type="EMBL" id="RZS31180.1"/>
    </source>
</evidence>
<dbReference type="InterPro" id="IPR023393">
    <property type="entry name" value="START-like_dom_sf"/>
</dbReference>
<keyword evidence="4" id="KW-1185">Reference proteome</keyword>
<gene>
    <name evidence="3" type="ORF">EV193_11559</name>
</gene>